<feature type="chain" id="PRO_5032873157" evidence="1">
    <location>
        <begin position="21"/>
        <end position="223"/>
    </location>
</feature>
<dbReference type="RefSeq" id="WP_169536109.1">
    <property type="nucleotide sequence ID" value="NZ_CADIKY010000004.1"/>
</dbReference>
<dbReference type="EMBL" id="JABBZE010000035">
    <property type="protein sequence ID" value="NMU89445.1"/>
    <property type="molecule type" value="Genomic_DNA"/>
</dbReference>
<gene>
    <name evidence="2" type="ORF">HGQ98_06100</name>
</gene>
<reference evidence="2 3" key="1">
    <citation type="submission" date="2020-04" db="EMBL/GenBank/DDBJ databases">
        <title>Achromobacter ruhlandii genome sequencing and assembly.</title>
        <authorList>
            <person name="Martins R.C.R."/>
            <person name="Perdigao-Neto L.V."/>
            <person name="Levin A.S.S."/>
            <person name="Costa S.F."/>
        </authorList>
    </citation>
    <scope>NUCLEOTIDE SEQUENCE [LARGE SCALE GENOMIC DNA]</scope>
    <source>
        <strain evidence="2 3">9035ralo</strain>
    </source>
</reference>
<evidence type="ECO:0000256" key="1">
    <source>
        <dbReference type="SAM" id="SignalP"/>
    </source>
</evidence>
<feature type="signal peptide" evidence="1">
    <location>
        <begin position="1"/>
        <end position="20"/>
    </location>
</feature>
<dbReference type="InterPro" id="IPR010546">
    <property type="entry name" value="DUF1120"/>
</dbReference>
<name>A0A848NII9_9BURK</name>
<evidence type="ECO:0000313" key="2">
    <source>
        <dbReference type="EMBL" id="NMU89445.1"/>
    </source>
</evidence>
<comment type="caution">
    <text evidence="2">The sequence shown here is derived from an EMBL/GenBank/DDBJ whole genome shotgun (WGS) entry which is preliminary data.</text>
</comment>
<sequence length="223" mass="24105">MKLRYLLACAAAATPLVALAQSTALNVAVQGSIKPSACTFQIAEQGTFNYGKVKLKDLNKDTYTQLPIIDRELRISCESQTKVALTITDSNPGLVAFKEDMVFFGGRGKSWSPSRQYGLRNDSGRSIGSWALQLVPGFKVDQQDTQSIYSGDGGKSWDPSVGNFFHDDGSLETWSMPGPREPAFGREFVGTVRIQVALDRSAQLGAATEVPFTGGAVITLVYL</sequence>
<proteinExistence type="predicted"/>
<dbReference type="Pfam" id="PF06551">
    <property type="entry name" value="DUF1120"/>
    <property type="match status" value="1"/>
</dbReference>
<protein>
    <submittedName>
        <fullName evidence="2">DUF1120 domain-containing protein</fullName>
    </submittedName>
</protein>
<evidence type="ECO:0000313" key="3">
    <source>
        <dbReference type="Proteomes" id="UP000542405"/>
    </source>
</evidence>
<organism evidence="2 3">
    <name type="scientific">Achromobacter ruhlandii</name>
    <dbReference type="NCBI Taxonomy" id="72557"/>
    <lineage>
        <taxon>Bacteria</taxon>
        <taxon>Pseudomonadati</taxon>
        <taxon>Pseudomonadota</taxon>
        <taxon>Betaproteobacteria</taxon>
        <taxon>Burkholderiales</taxon>
        <taxon>Alcaligenaceae</taxon>
        <taxon>Achromobacter</taxon>
    </lineage>
</organism>
<keyword evidence="1" id="KW-0732">Signal</keyword>
<dbReference type="AlphaFoldDB" id="A0A848NII9"/>
<accession>A0A848NII9</accession>
<dbReference type="Proteomes" id="UP000542405">
    <property type="component" value="Unassembled WGS sequence"/>
</dbReference>